<name>A0A0V1C0L0_TRISP</name>
<evidence type="ECO:0000313" key="1">
    <source>
        <dbReference type="EMBL" id="KRY42889.1"/>
    </source>
</evidence>
<accession>A0A0V1C0L0</accession>
<gene>
    <name evidence="1" type="ORF">T01_12932</name>
</gene>
<keyword evidence="2" id="KW-1185">Reference proteome</keyword>
<dbReference type="EMBL" id="JYDH01000002">
    <property type="protein sequence ID" value="KRY42889.1"/>
    <property type="molecule type" value="Genomic_DNA"/>
</dbReference>
<dbReference type="InParanoid" id="A0A0V1C0L0"/>
<proteinExistence type="predicted"/>
<protein>
    <submittedName>
        <fullName evidence="1">Uncharacterized protein</fullName>
    </submittedName>
</protein>
<dbReference type="AlphaFoldDB" id="A0A0V1C0L0"/>
<dbReference type="Proteomes" id="UP000054776">
    <property type="component" value="Unassembled WGS sequence"/>
</dbReference>
<sequence>MCTNIVHGEYNGFMNHFVLDSVVQMLKWCRLLEACLPKVLKQIRKITEGKELPRHINSGSFLRDLRFGLTANNIVRRSRFLLDTHDGRRR</sequence>
<reference evidence="1 2" key="1">
    <citation type="submission" date="2015-01" db="EMBL/GenBank/DDBJ databases">
        <title>Evolution of Trichinella species and genotypes.</title>
        <authorList>
            <person name="Korhonen P.K."/>
            <person name="Edoardo P."/>
            <person name="Giuseppe L.R."/>
            <person name="Gasser R.B."/>
        </authorList>
    </citation>
    <scope>NUCLEOTIDE SEQUENCE [LARGE SCALE GENOMIC DNA]</scope>
    <source>
        <strain evidence="1">ISS3</strain>
    </source>
</reference>
<organism evidence="1 2">
    <name type="scientific">Trichinella spiralis</name>
    <name type="common">Trichina worm</name>
    <dbReference type="NCBI Taxonomy" id="6334"/>
    <lineage>
        <taxon>Eukaryota</taxon>
        <taxon>Metazoa</taxon>
        <taxon>Ecdysozoa</taxon>
        <taxon>Nematoda</taxon>
        <taxon>Enoplea</taxon>
        <taxon>Dorylaimia</taxon>
        <taxon>Trichinellida</taxon>
        <taxon>Trichinellidae</taxon>
        <taxon>Trichinella</taxon>
    </lineage>
</organism>
<evidence type="ECO:0000313" key="2">
    <source>
        <dbReference type="Proteomes" id="UP000054776"/>
    </source>
</evidence>
<comment type="caution">
    <text evidence="1">The sequence shown here is derived from an EMBL/GenBank/DDBJ whole genome shotgun (WGS) entry which is preliminary data.</text>
</comment>